<dbReference type="RefSeq" id="WP_153383675.1">
    <property type="nucleotide sequence ID" value="NZ_VDFM01000012.1"/>
</dbReference>
<dbReference type="Proteomes" id="UP000380386">
    <property type="component" value="Unassembled WGS sequence"/>
</dbReference>
<organism evidence="1 2">
    <name type="scientific">Companilactobacillus mishanensis</name>
    <dbReference type="NCBI Taxonomy" id="2486008"/>
    <lineage>
        <taxon>Bacteria</taxon>
        <taxon>Bacillati</taxon>
        <taxon>Bacillota</taxon>
        <taxon>Bacilli</taxon>
        <taxon>Lactobacillales</taxon>
        <taxon>Lactobacillaceae</taxon>
        <taxon>Companilactobacillus</taxon>
    </lineage>
</organism>
<dbReference type="EMBL" id="VDFM01000012">
    <property type="protein sequence ID" value="MQS53156.1"/>
    <property type="molecule type" value="Genomic_DNA"/>
</dbReference>
<gene>
    <name evidence="1" type="ORF">FHL02_08995</name>
</gene>
<comment type="caution">
    <text evidence="1">The sequence shown here is derived from an EMBL/GenBank/DDBJ whole genome shotgun (WGS) entry which is preliminary data.</text>
</comment>
<dbReference type="AlphaFoldDB" id="A0A5P0ZJ59"/>
<sequence>MGKAVVAMDLSKLIFVDKETTIYTVSSLESKKWADEHQGTSIRFIKIPSYVNIGDKVVNGFEKHILKIHDQSEYVNMLHFVYFAHMAAYYIANKEYTQVLFENANLQSKVLMQFGNGMKYLDCADVI</sequence>
<evidence type="ECO:0000313" key="2">
    <source>
        <dbReference type="Proteomes" id="UP000380386"/>
    </source>
</evidence>
<proteinExistence type="predicted"/>
<evidence type="ECO:0000313" key="1">
    <source>
        <dbReference type="EMBL" id="MQS53156.1"/>
    </source>
</evidence>
<dbReference type="OrthoDB" id="2295692at2"/>
<protein>
    <submittedName>
        <fullName evidence="1">Uncharacterized protein</fullName>
    </submittedName>
</protein>
<accession>A0A5P0ZJ59</accession>
<reference evidence="1 2" key="1">
    <citation type="journal article" date="2019" name="Syst. Appl. Microbiol.">
        <title>Polyphasic characterization of two novel Lactobacillus spp. isolated from blown salami packages: Description of Lactobacillus halodurans sp. nov. and Lactobacillus salsicarnum sp. nov.</title>
        <authorList>
            <person name="Schuster J.A."/>
            <person name="Klingl A."/>
            <person name="Vogel R.F."/>
            <person name="Ehrmann M.A."/>
        </authorList>
    </citation>
    <scope>NUCLEOTIDE SEQUENCE [LARGE SCALE GENOMIC DNA]</scope>
    <source>
        <strain evidence="1 2">TMW 1.2118</strain>
    </source>
</reference>
<name>A0A5P0ZJ59_9LACO</name>